<dbReference type="Proteomes" id="UP000805649">
    <property type="component" value="Unassembled WGS sequence"/>
</dbReference>
<evidence type="ECO:0000313" key="2">
    <source>
        <dbReference type="Proteomes" id="UP000805649"/>
    </source>
</evidence>
<evidence type="ECO:0000313" key="1">
    <source>
        <dbReference type="EMBL" id="KAL0943439.1"/>
    </source>
</evidence>
<keyword evidence="2" id="KW-1185">Reference proteome</keyword>
<dbReference type="EMBL" id="VUJX02000001">
    <property type="protein sequence ID" value="KAL0943439.1"/>
    <property type="molecule type" value="Genomic_DNA"/>
</dbReference>
<gene>
    <name evidence="1" type="ORF">CTRU02_201326</name>
</gene>
<organism evidence="1 2">
    <name type="scientific">Colletotrichum truncatum</name>
    <name type="common">Anthracnose fungus</name>
    <name type="synonym">Colletotrichum capsici</name>
    <dbReference type="NCBI Taxonomy" id="5467"/>
    <lineage>
        <taxon>Eukaryota</taxon>
        <taxon>Fungi</taxon>
        <taxon>Dikarya</taxon>
        <taxon>Ascomycota</taxon>
        <taxon>Pezizomycotina</taxon>
        <taxon>Sordariomycetes</taxon>
        <taxon>Hypocreomycetidae</taxon>
        <taxon>Glomerellales</taxon>
        <taxon>Glomerellaceae</taxon>
        <taxon>Colletotrichum</taxon>
        <taxon>Colletotrichum truncatum species complex</taxon>
    </lineage>
</organism>
<accession>A0ACC3ZGY9</accession>
<comment type="caution">
    <text evidence="1">The sequence shown here is derived from an EMBL/GenBank/DDBJ whole genome shotgun (WGS) entry which is preliminary data.</text>
</comment>
<reference evidence="1 2" key="1">
    <citation type="journal article" date="2020" name="Phytopathology">
        <title>Genome Sequence Resources of Colletotrichum truncatum, C. plurivorum, C. musicola, and C. sojae: Four Species Pathogenic to Soybean (Glycine max).</title>
        <authorList>
            <person name="Rogerio F."/>
            <person name="Boufleur T.R."/>
            <person name="Ciampi-Guillardi M."/>
            <person name="Sukno S.A."/>
            <person name="Thon M.R."/>
            <person name="Massola Junior N.S."/>
            <person name="Baroncelli R."/>
        </authorList>
    </citation>
    <scope>NUCLEOTIDE SEQUENCE [LARGE SCALE GENOMIC DNA]</scope>
    <source>
        <strain evidence="1 2">CMES1059</strain>
    </source>
</reference>
<protein>
    <submittedName>
        <fullName evidence="1">Uncharacterized protein</fullName>
    </submittedName>
</protein>
<name>A0ACC3ZGY9_COLTU</name>
<sequence length="339" mass="37507">MPILKPTAVSSKNIRIEIVPKKTSPAINQKQTTTTTPKPIAAGVKKLTTKKTSPLSPQTAKISKQKKSKLTMTAKLMRGTTTTKNNLVSCGFMPLGVMAAPTPQAPYRLLTPPLVPSIESKVEIETKAEPTNQKKQKKPRLQAGKARTLASFTPSPTLTETREHNHYHNNNQTTTEELFESSLRSLPGFAFGLPIHLADARKTALAKAFGFGKKNGNPRADEQLQRFATEVLALCVARGTNYNYNNKARALAMGIAEEDREGYFFSEICVALDSLHKDDKMWVAGYGIAALGFTDLKVFAELLLDGRLNYQIENIYNDDIDLKTELTEVTDRWVEIISQ</sequence>
<proteinExistence type="predicted"/>